<dbReference type="HAMAP" id="MF_01498">
    <property type="entry name" value="RadA_bact"/>
    <property type="match status" value="1"/>
</dbReference>
<proteinExistence type="inferred from homology"/>
<organism evidence="15 16">
    <name type="scientific">Wohlfahrtiimonas larvae</name>
    <dbReference type="NCBI Taxonomy" id="1157986"/>
    <lineage>
        <taxon>Bacteria</taxon>
        <taxon>Pseudomonadati</taxon>
        <taxon>Pseudomonadota</taxon>
        <taxon>Gammaproteobacteria</taxon>
        <taxon>Cardiobacteriales</taxon>
        <taxon>Ignatzschineriaceae</taxon>
        <taxon>Wohlfahrtiimonas</taxon>
    </lineage>
</organism>
<keyword evidence="5" id="KW-0378">Hydrolase</keyword>
<evidence type="ECO:0000259" key="14">
    <source>
        <dbReference type="PROSITE" id="PS50162"/>
    </source>
</evidence>
<comment type="domain">
    <text evidence="11">The middle region has homology to RecA with ATPase motifs including the RadA KNRFG motif, while the C-terminus is homologous to Lon protease.</text>
</comment>
<keyword evidence="3 11" id="KW-0227">DNA damage</keyword>
<dbReference type="InterPro" id="IPR014721">
    <property type="entry name" value="Ribsml_uS5_D2-typ_fold_subgr"/>
</dbReference>
<reference evidence="16" key="1">
    <citation type="journal article" date="2019" name="Int. J. Syst. Evol. Microbiol.">
        <title>The Global Catalogue of Microorganisms (GCM) 10K type strain sequencing project: providing services to taxonomists for standard genome sequencing and annotation.</title>
        <authorList>
            <consortium name="The Broad Institute Genomics Platform"/>
            <consortium name="The Broad Institute Genome Sequencing Center for Infectious Disease"/>
            <person name="Wu L."/>
            <person name="Ma J."/>
        </authorList>
    </citation>
    <scope>NUCLEOTIDE SEQUENCE [LARGE SCALE GENOMIC DNA]</scope>
    <source>
        <strain evidence="16">JCM 18424</strain>
    </source>
</reference>
<dbReference type="InterPro" id="IPR020588">
    <property type="entry name" value="RecA_ATP-bd"/>
</dbReference>
<evidence type="ECO:0000256" key="8">
    <source>
        <dbReference type="ARBA" id="ARBA00023016"/>
    </source>
</evidence>
<sequence>MSKNKKQFVCQSCGSITQKWSGQCLDCQEWNSIEEVLVEKSLPASSRLSGYAGTAGNNAIQTLNNIKKEEHQRYDTGLTELNRVLGDGLVTGSVVLIGGDPGIGKSTILLQTMVHFSQTLDVLYVTGEESPSQIALRAERLSLQQSDLKILSETSVEKIIATAESLSPKIMVIDSIQTIFTEFLNSAPGNVAQVRESAALLTRYAKRTNTAIFLVGHVTKEGAIAGPRVLEHMVDSVLYFEGEVGSRFRVMRAYKNRFGPVNELGIFAMTEKGLREVSNPSAIFLSRNEEPSAGSVIMVTKEGTRPLLVEIQALVDQSFGNYPRRVTLGIEQARLTMLLAVLHRHAGIAMNDQDVYVNAVGGVKVTETASDLAVISAAYSSFRNKILPSDLIIFGEVGLSGEIRPIPNGEERLKEAFKHGFKQAIIPKGNAPRQIQDGLKVIAVSKLSEVIDALSEISH</sequence>
<evidence type="ECO:0000256" key="13">
    <source>
        <dbReference type="RuleBase" id="RU003555"/>
    </source>
</evidence>
<keyword evidence="16" id="KW-1185">Reference proteome</keyword>
<dbReference type="CDD" id="cd01121">
    <property type="entry name" value="RadA_SMS_N"/>
    <property type="match status" value="1"/>
</dbReference>
<evidence type="ECO:0000256" key="5">
    <source>
        <dbReference type="ARBA" id="ARBA00022801"/>
    </source>
</evidence>
<dbReference type="Pfam" id="PF13541">
    <property type="entry name" value="ChlI"/>
    <property type="match status" value="1"/>
</dbReference>
<evidence type="ECO:0000256" key="10">
    <source>
        <dbReference type="ARBA" id="ARBA00023204"/>
    </source>
</evidence>
<dbReference type="PRINTS" id="PR01874">
    <property type="entry name" value="DNAREPAIRADA"/>
</dbReference>
<feature type="region of interest" description="Lon-protease-like" evidence="11">
    <location>
        <begin position="354"/>
        <end position="459"/>
    </location>
</feature>
<dbReference type="InterPro" id="IPR003593">
    <property type="entry name" value="AAA+_ATPase"/>
</dbReference>
<dbReference type="InterPro" id="IPR041166">
    <property type="entry name" value="Rubredoxin_2"/>
</dbReference>
<keyword evidence="7 11" id="KW-0067">ATP-binding</keyword>
<dbReference type="SMART" id="SM00382">
    <property type="entry name" value="AAA"/>
    <property type="match status" value="1"/>
</dbReference>
<feature type="short sequence motif" description="RadA KNRFG motif" evidence="11">
    <location>
        <begin position="255"/>
        <end position="259"/>
    </location>
</feature>
<evidence type="ECO:0000256" key="3">
    <source>
        <dbReference type="ARBA" id="ARBA00022763"/>
    </source>
</evidence>
<evidence type="ECO:0000256" key="7">
    <source>
        <dbReference type="ARBA" id="ARBA00022840"/>
    </source>
</evidence>
<dbReference type="NCBIfam" id="TIGR00416">
    <property type="entry name" value="sms"/>
    <property type="match status" value="1"/>
</dbReference>
<dbReference type="RefSeq" id="WP_077925037.1">
    <property type="nucleotide sequence ID" value="NZ_BAABKE010000003.1"/>
</dbReference>
<accession>A0ABP9MQ86</accession>
<evidence type="ECO:0000256" key="11">
    <source>
        <dbReference type="HAMAP-Rule" id="MF_01498"/>
    </source>
</evidence>
<keyword evidence="4 13" id="KW-0863">Zinc-finger</keyword>
<dbReference type="PANTHER" id="PTHR32472">
    <property type="entry name" value="DNA REPAIR PROTEIN RADA"/>
    <property type="match status" value="1"/>
</dbReference>
<dbReference type="InterPro" id="IPR027417">
    <property type="entry name" value="P-loop_NTPase"/>
</dbReference>
<dbReference type="SUPFAM" id="SSF54211">
    <property type="entry name" value="Ribosomal protein S5 domain 2-like"/>
    <property type="match status" value="1"/>
</dbReference>
<comment type="caution">
    <text evidence="15">The sequence shown here is derived from an EMBL/GenBank/DDBJ whole genome shotgun (WGS) entry which is preliminary data.</text>
</comment>
<dbReference type="Gene3D" id="3.30.230.10">
    <property type="match status" value="1"/>
</dbReference>
<evidence type="ECO:0000256" key="9">
    <source>
        <dbReference type="ARBA" id="ARBA00023125"/>
    </source>
</evidence>
<comment type="function">
    <text evidence="11">Plays a role in repairing double-strand DNA breaks, probably involving stabilizing or processing branched DNA or blocked replication forks.</text>
</comment>
<dbReference type="Gene3D" id="3.40.50.300">
    <property type="entry name" value="P-loop containing nucleotide triphosphate hydrolases"/>
    <property type="match status" value="1"/>
</dbReference>
<evidence type="ECO:0000256" key="2">
    <source>
        <dbReference type="ARBA" id="ARBA00022741"/>
    </source>
</evidence>
<keyword evidence="2 11" id="KW-0547">Nucleotide-binding</keyword>
<keyword evidence="10 11" id="KW-0234">DNA repair</keyword>
<dbReference type="InterPro" id="IPR020568">
    <property type="entry name" value="Ribosomal_Su5_D2-typ_SF"/>
</dbReference>
<dbReference type="PROSITE" id="PS50162">
    <property type="entry name" value="RECA_2"/>
    <property type="match status" value="1"/>
</dbReference>
<keyword evidence="9 11" id="KW-0238">DNA-binding</keyword>
<feature type="binding site" evidence="11">
    <location>
        <begin position="99"/>
        <end position="106"/>
    </location>
    <ligand>
        <name>ATP</name>
        <dbReference type="ChEBI" id="CHEBI:30616"/>
    </ligand>
</feature>
<keyword evidence="1 11" id="KW-0479">Metal-binding</keyword>
<comment type="function">
    <text evidence="13">DNA-dependent ATPase involved in processing of recombination intermediates, plays a role in repairing DNA breaks. Stimulates the branch migration of RecA-mediated strand transfer reactions, allowing the 3' invading strand to extend heteroduplex DNA faster. Binds ssDNA in the presence of ADP but not other nucleotides, has ATPase activity that is stimulated by ssDNA and various branched DNA structures, but inhibited by SSB. Does not have RecA's homology-searching function.</text>
</comment>
<dbReference type="Pfam" id="PF13481">
    <property type="entry name" value="AAA_25"/>
    <property type="match status" value="1"/>
</dbReference>
<evidence type="ECO:0000256" key="12">
    <source>
        <dbReference type="NCBIfam" id="TIGR00416"/>
    </source>
</evidence>
<evidence type="ECO:0000256" key="1">
    <source>
        <dbReference type="ARBA" id="ARBA00022723"/>
    </source>
</evidence>
<dbReference type="PANTHER" id="PTHR32472:SF10">
    <property type="entry name" value="DNA REPAIR PROTEIN RADA-LIKE PROTEIN"/>
    <property type="match status" value="1"/>
</dbReference>
<keyword evidence="8 11" id="KW-0346">Stress response</keyword>
<name>A0ABP9MQ86_9GAMM</name>
<evidence type="ECO:0000313" key="15">
    <source>
        <dbReference type="EMBL" id="GAA5098741.1"/>
    </source>
</evidence>
<keyword evidence="6 13" id="KW-0862">Zinc</keyword>
<feature type="domain" description="RecA family profile 1" evidence="14">
    <location>
        <begin position="70"/>
        <end position="218"/>
    </location>
</feature>
<dbReference type="EMBL" id="BAABKE010000003">
    <property type="protein sequence ID" value="GAA5098741.1"/>
    <property type="molecule type" value="Genomic_DNA"/>
</dbReference>
<evidence type="ECO:0000256" key="6">
    <source>
        <dbReference type="ARBA" id="ARBA00022833"/>
    </source>
</evidence>
<gene>
    <name evidence="11 15" type="primary">radA</name>
    <name evidence="15" type="ORF">GCM10023338_11520</name>
</gene>
<dbReference type="InterPro" id="IPR004504">
    <property type="entry name" value="DNA_repair_RadA"/>
</dbReference>
<evidence type="ECO:0000313" key="16">
    <source>
        <dbReference type="Proteomes" id="UP001500631"/>
    </source>
</evidence>
<dbReference type="SUPFAM" id="SSF52540">
    <property type="entry name" value="P-loop containing nucleoside triphosphate hydrolases"/>
    <property type="match status" value="1"/>
</dbReference>
<dbReference type="Pfam" id="PF18073">
    <property type="entry name" value="Zn_ribbon_LapB"/>
    <property type="match status" value="1"/>
</dbReference>
<evidence type="ECO:0000256" key="4">
    <source>
        <dbReference type="ARBA" id="ARBA00022771"/>
    </source>
</evidence>
<protein>
    <recommendedName>
        <fullName evidence="11 12">DNA repair protein RadA</fullName>
    </recommendedName>
</protein>
<dbReference type="Proteomes" id="UP001500631">
    <property type="component" value="Unassembled WGS sequence"/>
</dbReference>
<comment type="similarity">
    <text evidence="11 13">Belongs to the RecA family. RadA subfamily.</text>
</comment>